<keyword evidence="1" id="KW-0732">Signal</keyword>
<dbReference type="EMBL" id="CP046617">
    <property type="protein sequence ID" value="WCM40367.1"/>
    <property type="molecule type" value="Genomic_DNA"/>
</dbReference>
<evidence type="ECO:0008006" key="4">
    <source>
        <dbReference type="Google" id="ProtNLM"/>
    </source>
</evidence>
<feature type="signal peptide" evidence="1">
    <location>
        <begin position="1"/>
        <end position="21"/>
    </location>
</feature>
<dbReference type="PROSITE" id="PS51257">
    <property type="entry name" value="PROKAR_LIPOPROTEIN"/>
    <property type="match status" value="1"/>
</dbReference>
<dbReference type="RefSeq" id="WP_157626392.1">
    <property type="nucleotide sequence ID" value="NZ_CP046617.1"/>
</dbReference>
<dbReference type="Proteomes" id="UP001317488">
    <property type="component" value="Chromosome"/>
</dbReference>
<gene>
    <name evidence="2" type="ORF">GO600_09905</name>
</gene>
<accession>A0ABY7RRR1</accession>
<reference evidence="2 3" key="1">
    <citation type="submission" date="2019-12" db="EMBL/GenBank/DDBJ databases">
        <authorList>
            <person name="An T."/>
        </authorList>
    </citation>
    <scope>NUCLEOTIDE SEQUENCE [LARGE SCALE GENOMIC DNA]</scope>
    <source>
        <strain evidence="2 3">JCM 19900</strain>
    </source>
</reference>
<feature type="chain" id="PRO_5045583729" description="Lipoprotein" evidence="1">
    <location>
        <begin position="22"/>
        <end position="491"/>
    </location>
</feature>
<keyword evidence="3" id="KW-1185">Reference proteome</keyword>
<proteinExistence type="predicted"/>
<name>A0ABY7RRR1_9DEIN</name>
<organism evidence="2 3">
    <name type="scientific">Thermus antranikianii</name>
    <dbReference type="NCBI Taxonomy" id="88190"/>
    <lineage>
        <taxon>Bacteria</taxon>
        <taxon>Thermotogati</taxon>
        <taxon>Deinococcota</taxon>
        <taxon>Deinococci</taxon>
        <taxon>Thermales</taxon>
        <taxon>Thermaceae</taxon>
        <taxon>Thermus</taxon>
    </lineage>
</organism>
<evidence type="ECO:0000256" key="1">
    <source>
        <dbReference type="SAM" id="SignalP"/>
    </source>
</evidence>
<evidence type="ECO:0000313" key="2">
    <source>
        <dbReference type="EMBL" id="WCM40367.1"/>
    </source>
</evidence>
<evidence type="ECO:0000313" key="3">
    <source>
        <dbReference type="Proteomes" id="UP001317488"/>
    </source>
</evidence>
<protein>
    <recommendedName>
        <fullName evidence="4">Lipoprotein</fullName>
    </recommendedName>
</protein>
<sequence>MKRVFRSLVLGFLSLALTACPQQLPPVPDFTLSLNPTSLTVQQGGSGTTQLTLSPQNGFTGQVTLTLERQDGSPAPQGITLSPTSLNVTGTNPVTQILTLQVASSVATGTYNLRVKATAGSLTKTANLNVTVEASLQASPGETSGALQTLAGEIQQVIRELENAIKSLFPQQLSGQNLALGQTGLSDTLGSLAELRLESIFSVKPQGLYPLATSSLPRGKIECIGGNCNQVDFSNDLELRFKQQATDPWNKALADWDASTRGTPSHTVETHQPWDTQNTQEMPTKAFFAVDFGENGSNEGEATFTASWRPSTCLSGKYLLEPQSLNLKGFLDHPTTNQRLVDLANLNLTTSPSRLELAWNLSLLVQGNDSALHTQGQVGVNGSATPGTCGSLLENFNASSGDVSIDLSTSTQSLHLEFQVTQVEENPTRIHIQNGLLRVDSKVVTFEGILDDENNNCVPGENLTLHFAAGQTMSLEDFLIQDMGAQPCNQP</sequence>